<gene>
    <name evidence="2" type="ORF">TRM7557_03274</name>
</gene>
<dbReference type="EMBL" id="CYSD01000042">
    <property type="protein sequence ID" value="CUH81169.1"/>
    <property type="molecule type" value="Genomic_DNA"/>
</dbReference>
<protein>
    <submittedName>
        <fullName evidence="2">Uncharacterized protein</fullName>
    </submittedName>
</protein>
<evidence type="ECO:0000313" key="3">
    <source>
        <dbReference type="Proteomes" id="UP000052022"/>
    </source>
</evidence>
<evidence type="ECO:0000256" key="1">
    <source>
        <dbReference type="SAM" id="MobiDB-lite"/>
    </source>
</evidence>
<keyword evidence="3" id="KW-1185">Reference proteome</keyword>
<feature type="region of interest" description="Disordered" evidence="1">
    <location>
        <begin position="1"/>
        <end position="24"/>
    </location>
</feature>
<sequence>MPVDWTKPAPTPRPRRRQSDALTELDFGSTGAFELEWLIDWAERPRPSASQPKPPVSNS</sequence>
<organism evidence="2 3">
    <name type="scientific">Tritonibacter multivorans</name>
    <dbReference type="NCBI Taxonomy" id="928856"/>
    <lineage>
        <taxon>Bacteria</taxon>
        <taxon>Pseudomonadati</taxon>
        <taxon>Pseudomonadota</taxon>
        <taxon>Alphaproteobacteria</taxon>
        <taxon>Rhodobacterales</taxon>
        <taxon>Paracoccaceae</taxon>
        <taxon>Tritonibacter</taxon>
    </lineage>
</organism>
<name>A0A0N7M0R1_9RHOB</name>
<dbReference type="Proteomes" id="UP000052022">
    <property type="component" value="Unassembled WGS sequence"/>
</dbReference>
<reference evidence="2 3" key="1">
    <citation type="submission" date="2015-09" db="EMBL/GenBank/DDBJ databases">
        <authorList>
            <consortium name="Swine Surveillance"/>
        </authorList>
    </citation>
    <scope>NUCLEOTIDE SEQUENCE [LARGE SCALE GENOMIC DNA]</scope>
    <source>
        <strain evidence="2 3">CECT 7557</strain>
    </source>
</reference>
<proteinExistence type="predicted"/>
<evidence type="ECO:0000313" key="2">
    <source>
        <dbReference type="EMBL" id="CUH81169.1"/>
    </source>
</evidence>
<dbReference type="AlphaFoldDB" id="A0A0N7M0R1"/>
<dbReference type="STRING" id="928856.SAMN04488049_102110"/>
<accession>A0A0N7M0R1</accession>